<evidence type="ECO:0000256" key="9">
    <source>
        <dbReference type="ARBA" id="ARBA00022989"/>
    </source>
</evidence>
<dbReference type="InterPro" id="IPR023299">
    <property type="entry name" value="ATPase_P-typ_cyto_dom_N"/>
</dbReference>
<feature type="transmembrane region" description="Helical" evidence="12">
    <location>
        <begin position="270"/>
        <end position="296"/>
    </location>
</feature>
<keyword evidence="10" id="KW-0406">Ion transport</keyword>
<dbReference type="PANTHER" id="PTHR42861">
    <property type="entry name" value="CALCIUM-TRANSPORTING ATPASE"/>
    <property type="match status" value="1"/>
</dbReference>
<dbReference type="InterPro" id="IPR036412">
    <property type="entry name" value="HAD-like_sf"/>
</dbReference>
<feature type="transmembrane region" description="Helical" evidence="12">
    <location>
        <begin position="769"/>
        <end position="787"/>
    </location>
</feature>
<dbReference type="InterPro" id="IPR001757">
    <property type="entry name" value="P_typ_ATPase"/>
</dbReference>
<dbReference type="InterPro" id="IPR008250">
    <property type="entry name" value="ATPase_P-typ_transduc_dom_A_sf"/>
</dbReference>
<evidence type="ECO:0000256" key="1">
    <source>
        <dbReference type="ARBA" id="ARBA00004127"/>
    </source>
</evidence>
<feature type="transmembrane region" description="Helical" evidence="12">
    <location>
        <begin position="808"/>
        <end position="826"/>
    </location>
</feature>
<dbReference type="AlphaFoldDB" id="A0A7X9SKK0"/>
<dbReference type="SUPFAM" id="SSF81665">
    <property type="entry name" value="Calcium ATPase, transmembrane domain M"/>
    <property type="match status" value="1"/>
</dbReference>
<feature type="transmembrane region" description="Helical" evidence="12">
    <location>
        <begin position="846"/>
        <end position="864"/>
    </location>
</feature>
<keyword evidence="11 12" id="KW-0472">Membrane</keyword>
<keyword evidence="8" id="KW-1278">Translocase</keyword>
<evidence type="ECO:0000256" key="3">
    <source>
        <dbReference type="ARBA" id="ARBA00022553"/>
    </source>
</evidence>
<name>A0A7X9SKK0_CLOBE</name>
<dbReference type="CDD" id="cd02089">
    <property type="entry name" value="P-type_ATPase_Ca_prok"/>
    <property type="match status" value="1"/>
</dbReference>
<evidence type="ECO:0000256" key="11">
    <source>
        <dbReference type="ARBA" id="ARBA00023136"/>
    </source>
</evidence>
<evidence type="ECO:0000313" key="15">
    <source>
        <dbReference type="Proteomes" id="UP000587880"/>
    </source>
</evidence>
<comment type="similarity">
    <text evidence="2">Belongs to the cation transport ATPase (P-type) (TC 3.A.3) family. Type IIA subfamily.</text>
</comment>
<dbReference type="GO" id="GO:0016020">
    <property type="term" value="C:membrane"/>
    <property type="evidence" value="ECO:0007669"/>
    <property type="project" value="InterPro"/>
</dbReference>
<dbReference type="Gene3D" id="1.20.1110.10">
    <property type="entry name" value="Calcium-transporting ATPase, transmembrane domain"/>
    <property type="match status" value="1"/>
</dbReference>
<dbReference type="InterPro" id="IPR023214">
    <property type="entry name" value="HAD_sf"/>
</dbReference>
<feature type="transmembrane region" description="Helical" evidence="12">
    <location>
        <begin position="742"/>
        <end position="763"/>
    </location>
</feature>
<dbReference type="EMBL" id="JABAGD010000003">
    <property type="protein sequence ID" value="NMF03584.1"/>
    <property type="molecule type" value="Genomic_DNA"/>
</dbReference>
<dbReference type="Pfam" id="PF13246">
    <property type="entry name" value="Cation_ATPase"/>
    <property type="match status" value="1"/>
</dbReference>
<dbReference type="PROSITE" id="PS00154">
    <property type="entry name" value="ATPASE_E1_E2"/>
    <property type="match status" value="1"/>
</dbReference>
<dbReference type="InterPro" id="IPR023298">
    <property type="entry name" value="ATPase_P-typ_TM_dom_sf"/>
</dbReference>
<dbReference type="FunFam" id="3.40.1110.10:FF:000053">
    <property type="entry name" value="Cation-transporting ATPase, E1-E2 family"/>
    <property type="match status" value="1"/>
</dbReference>
<proteinExistence type="inferred from homology"/>
<dbReference type="PRINTS" id="PR00120">
    <property type="entry name" value="HATPASE"/>
</dbReference>
<dbReference type="NCBIfam" id="TIGR01494">
    <property type="entry name" value="ATPase_P-type"/>
    <property type="match status" value="2"/>
</dbReference>
<feature type="transmembrane region" description="Helical" evidence="12">
    <location>
        <begin position="698"/>
        <end position="721"/>
    </location>
</feature>
<dbReference type="GO" id="GO:0006811">
    <property type="term" value="P:monoatomic ion transport"/>
    <property type="evidence" value="ECO:0007669"/>
    <property type="project" value="UniProtKB-KW"/>
</dbReference>
<keyword evidence="4 12" id="KW-0812">Transmembrane</keyword>
<dbReference type="PRINTS" id="PR00119">
    <property type="entry name" value="CATATPASE"/>
</dbReference>
<dbReference type="InterPro" id="IPR018303">
    <property type="entry name" value="ATPase_P-typ_P_site"/>
</dbReference>
<dbReference type="FunFam" id="3.40.50.1000:FF:000001">
    <property type="entry name" value="Phospholipid-transporting ATPase IC"/>
    <property type="match status" value="1"/>
</dbReference>
<dbReference type="InterPro" id="IPR004014">
    <property type="entry name" value="ATPase_P-typ_cation-transptr_N"/>
</dbReference>
<evidence type="ECO:0000256" key="7">
    <source>
        <dbReference type="ARBA" id="ARBA00022842"/>
    </source>
</evidence>
<sequence>MRGYYEKTPEELLEMLGVTSNGLNDEEITKRREEYGFNELEEAARKSPFQVFLEQFKDFLVIILLVAAIISAFLGKLESTIVIMVVVIINAILGTIQHIKAEQSLKGLKALSSPVAKVFRNGQKLEIPSRELLVGDILYLDAGDYVSADGRILESFSLQVNESSLTGESESVLKFIDVINKDDVSIGDRKNMVFSGSFVTYGRGVVLVTSIGMNTEIGKIANLLESAKEKKTPLQVGLDNFGKKLAFVILIISAIIFGLDIFRGRNIIDSFMFAVSLAVAAIPEALSSIVTIVLALGTQKMAKKNAIVRKLHAVESLGSISVICSDKTGTLTQNKMTVQKVFVDGKILDHDSLDHDKTLEKNLVLMALLCNDAVTVENKEIGDPTEVALVNLGEIYELDELIIRDQYPRLGEVPFDSDRKLMSTIHQFNDKYIMLTKGALDVLLSRTVKVETSEGIMDFTEEHKKEIEEINRKFSMDGLRVLSFAYKEISEGKEITLEDEYDLIFVGLIAMMDPPRNESKEAVEKCIKAGIKPVMITGDHKITASAIAKQIGILKDESEAMEGFELEKISDEELKNKVDKISVYARVSPEHKIRIVRAWQEKGNIVAMTGDGVNDAPALKQADIGIAMGITGTEVAKDAASIVLADDNFSTIVKSISNGRSIYANIKNSIKFLLSGNTAGILSVLYASIGALPIPFAAVHLLFINLVTDSLPAIAIGLEPHNENIMKEKPRNINVPILNKSFAIEVIMEGLLIAIVTMAAFHIGLYTGGAEVASTMAFATLCLSRLLHGFNCRSKESIFKIGLFTNKTIWIAAIIGYLLLLLVLTFRPLSGIFEVSALNSMEFSYIYGLSVIPLIIVQIYKLLFVRDKE</sequence>
<keyword evidence="9 12" id="KW-1133">Transmembrane helix</keyword>
<accession>A0A7X9SKK0</accession>
<dbReference type="SFLD" id="SFLDF00027">
    <property type="entry name" value="p-type_atpase"/>
    <property type="match status" value="1"/>
</dbReference>
<dbReference type="GO" id="GO:0016887">
    <property type="term" value="F:ATP hydrolysis activity"/>
    <property type="evidence" value="ECO:0007669"/>
    <property type="project" value="InterPro"/>
</dbReference>
<dbReference type="RefSeq" id="WP_168980962.1">
    <property type="nucleotide sequence ID" value="NZ_JABAGD010000003.1"/>
</dbReference>
<organism evidence="14 15">
    <name type="scientific">Clostridium beijerinckii</name>
    <name type="common">Clostridium MP</name>
    <dbReference type="NCBI Taxonomy" id="1520"/>
    <lineage>
        <taxon>Bacteria</taxon>
        <taxon>Bacillati</taxon>
        <taxon>Bacillota</taxon>
        <taxon>Clostridia</taxon>
        <taxon>Eubacteriales</taxon>
        <taxon>Clostridiaceae</taxon>
        <taxon>Clostridium</taxon>
    </lineage>
</organism>
<dbReference type="Gene3D" id="3.40.50.1000">
    <property type="entry name" value="HAD superfamily/HAD-like"/>
    <property type="match status" value="1"/>
</dbReference>
<dbReference type="InterPro" id="IPR006068">
    <property type="entry name" value="ATPase_P-typ_cation-transptr_C"/>
</dbReference>
<dbReference type="InterPro" id="IPR044492">
    <property type="entry name" value="P_typ_ATPase_HD_dom"/>
</dbReference>
<dbReference type="Gene3D" id="2.70.150.10">
    <property type="entry name" value="Calcium-transporting ATPase, cytoplasmic transduction domain A"/>
    <property type="match status" value="1"/>
</dbReference>
<dbReference type="GO" id="GO:0012505">
    <property type="term" value="C:endomembrane system"/>
    <property type="evidence" value="ECO:0007669"/>
    <property type="project" value="UniProtKB-SubCell"/>
</dbReference>
<dbReference type="SFLD" id="SFLDS00003">
    <property type="entry name" value="Haloacid_Dehalogenase"/>
    <property type="match status" value="1"/>
</dbReference>
<dbReference type="InterPro" id="IPR059000">
    <property type="entry name" value="ATPase_P-type_domA"/>
</dbReference>
<feature type="transmembrane region" description="Helical" evidence="12">
    <location>
        <begin position="245"/>
        <end position="264"/>
    </location>
</feature>
<keyword evidence="3" id="KW-0597">Phosphoprotein</keyword>
<dbReference type="SUPFAM" id="SSF56784">
    <property type="entry name" value="HAD-like"/>
    <property type="match status" value="1"/>
</dbReference>
<evidence type="ECO:0000256" key="5">
    <source>
        <dbReference type="ARBA" id="ARBA00022741"/>
    </source>
</evidence>
<feature type="transmembrane region" description="Helical" evidence="12">
    <location>
        <begin position="56"/>
        <end position="75"/>
    </location>
</feature>
<dbReference type="GO" id="GO:0005524">
    <property type="term" value="F:ATP binding"/>
    <property type="evidence" value="ECO:0007669"/>
    <property type="project" value="UniProtKB-KW"/>
</dbReference>
<gene>
    <name evidence="14" type="ORF">HF849_02280</name>
</gene>
<dbReference type="SUPFAM" id="SSF81653">
    <property type="entry name" value="Calcium ATPase, transduction domain A"/>
    <property type="match status" value="1"/>
</dbReference>
<feature type="transmembrane region" description="Helical" evidence="12">
    <location>
        <begin position="672"/>
        <end position="692"/>
    </location>
</feature>
<evidence type="ECO:0000256" key="12">
    <source>
        <dbReference type="SAM" id="Phobius"/>
    </source>
</evidence>
<protein>
    <submittedName>
        <fullName evidence="14">Cation-translocating P-type ATPase</fullName>
    </submittedName>
</protein>
<dbReference type="Proteomes" id="UP000587880">
    <property type="component" value="Unassembled WGS sequence"/>
</dbReference>
<dbReference type="SFLD" id="SFLDG00002">
    <property type="entry name" value="C1.7:_P-type_atpase_like"/>
    <property type="match status" value="1"/>
</dbReference>
<dbReference type="Pfam" id="PF00689">
    <property type="entry name" value="Cation_ATPase_C"/>
    <property type="match status" value="1"/>
</dbReference>
<feature type="domain" description="Cation-transporting P-type ATPase N-terminal" evidence="13">
    <location>
        <begin position="3"/>
        <end position="76"/>
    </location>
</feature>
<feature type="transmembrane region" description="Helical" evidence="12">
    <location>
        <begin position="81"/>
        <end position="99"/>
    </location>
</feature>
<evidence type="ECO:0000259" key="13">
    <source>
        <dbReference type="SMART" id="SM00831"/>
    </source>
</evidence>
<reference evidence="14 15" key="1">
    <citation type="submission" date="2020-04" db="EMBL/GenBank/DDBJ databases">
        <authorList>
            <person name="Hitch T.C.A."/>
            <person name="Wylensek D."/>
            <person name="Clavel T."/>
        </authorList>
    </citation>
    <scope>NUCLEOTIDE SEQUENCE [LARGE SCALE GENOMIC DNA]</scope>
    <source>
        <strain evidence="14 15">WB01_NA02</strain>
    </source>
</reference>
<dbReference type="Pfam" id="PF00122">
    <property type="entry name" value="E1-E2_ATPase"/>
    <property type="match status" value="1"/>
</dbReference>
<dbReference type="FunFam" id="3.40.50.1000:FF:000028">
    <property type="entry name" value="Calcium-transporting P-type ATPase, putative"/>
    <property type="match status" value="1"/>
</dbReference>
<keyword evidence="10" id="KW-0813">Transport</keyword>
<dbReference type="FunFam" id="2.70.150.10:FF:000160">
    <property type="entry name" value="Sarcoplasmic/endoplasmic reticulum calcium ATPase 1"/>
    <property type="match status" value="1"/>
</dbReference>
<keyword evidence="7" id="KW-0460">Magnesium</keyword>
<keyword evidence="6" id="KW-0067">ATP-binding</keyword>
<comment type="caution">
    <text evidence="14">The sequence shown here is derived from an EMBL/GenBank/DDBJ whole genome shotgun (WGS) entry which is preliminary data.</text>
</comment>
<dbReference type="SMART" id="SM00831">
    <property type="entry name" value="Cation_ATPase_N"/>
    <property type="match status" value="1"/>
</dbReference>
<evidence type="ECO:0000256" key="8">
    <source>
        <dbReference type="ARBA" id="ARBA00022967"/>
    </source>
</evidence>
<dbReference type="Gene3D" id="3.40.1110.10">
    <property type="entry name" value="Calcium-transporting ATPase, cytoplasmic domain N"/>
    <property type="match status" value="1"/>
</dbReference>
<dbReference type="Pfam" id="PF00690">
    <property type="entry name" value="Cation_ATPase_N"/>
    <property type="match status" value="1"/>
</dbReference>
<keyword evidence="5" id="KW-0547">Nucleotide-binding</keyword>
<evidence type="ECO:0000256" key="6">
    <source>
        <dbReference type="ARBA" id="ARBA00022840"/>
    </source>
</evidence>
<evidence type="ECO:0000256" key="10">
    <source>
        <dbReference type="ARBA" id="ARBA00023065"/>
    </source>
</evidence>
<evidence type="ECO:0000256" key="2">
    <source>
        <dbReference type="ARBA" id="ARBA00005675"/>
    </source>
</evidence>
<evidence type="ECO:0000256" key="4">
    <source>
        <dbReference type="ARBA" id="ARBA00022692"/>
    </source>
</evidence>
<evidence type="ECO:0000313" key="14">
    <source>
        <dbReference type="EMBL" id="NMF03584.1"/>
    </source>
</evidence>
<comment type="subcellular location">
    <subcellularLocation>
        <location evidence="1">Endomembrane system</location>
        <topology evidence="1">Multi-pass membrane protein</topology>
    </subcellularLocation>
</comment>